<keyword evidence="1" id="KW-0472">Membrane</keyword>
<sequence>MTPQSISSPLMIFWSGVSNFKLELFTVFHWLSSLLTFQSD</sequence>
<dbReference type="EMBL" id="GBXM01026347">
    <property type="protein sequence ID" value="JAH82230.1"/>
    <property type="molecule type" value="Transcribed_RNA"/>
</dbReference>
<dbReference type="AlphaFoldDB" id="A0A0E9VY66"/>
<evidence type="ECO:0000313" key="2">
    <source>
        <dbReference type="EMBL" id="JAH82230.1"/>
    </source>
</evidence>
<name>A0A0E9VY66_ANGAN</name>
<feature type="transmembrane region" description="Helical" evidence="1">
    <location>
        <begin position="12"/>
        <end position="31"/>
    </location>
</feature>
<organism evidence="2">
    <name type="scientific">Anguilla anguilla</name>
    <name type="common">European freshwater eel</name>
    <name type="synonym">Muraena anguilla</name>
    <dbReference type="NCBI Taxonomy" id="7936"/>
    <lineage>
        <taxon>Eukaryota</taxon>
        <taxon>Metazoa</taxon>
        <taxon>Chordata</taxon>
        <taxon>Craniata</taxon>
        <taxon>Vertebrata</taxon>
        <taxon>Euteleostomi</taxon>
        <taxon>Actinopterygii</taxon>
        <taxon>Neopterygii</taxon>
        <taxon>Teleostei</taxon>
        <taxon>Anguilliformes</taxon>
        <taxon>Anguillidae</taxon>
        <taxon>Anguilla</taxon>
    </lineage>
</organism>
<reference evidence="2" key="1">
    <citation type="submission" date="2014-11" db="EMBL/GenBank/DDBJ databases">
        <authorList>
            <person name="Amaro Gonzalez C."/>
        </authorList>
    </citation>
    <scope>NUCLEOTIDE SEQUENCE</scope>
</reference>
<keyword evidence="1" id="KW-1133">Transmembrane helix</keyword>
<keyword evidence="1" id="KW-0812">Transmembrane</keyword>
<evidence type="ECO:0000256" key="1">
    <source>
        <dbReference type="SAM" id="Phobius"/>
    </source>
</evidence>
<proteinExistence type="predicted"/>
<protein>
    <submittedName>
        <fullName evidence="2">Uncharacterized protein</fullName>
    </submittedName>
</protein>
<reference evidence="2" key="2">
    <citation type="journal article" date="2015" name="Fish Shellfish Immunol.">
        <title>Early steps in the European eel (Anguilla anguilla)-Vibrio vulnificus interaction in the gills: Role of the RtxA13 toxin.</title>
        <authorList>
            <person name="Callol A."/>
            <person name="Pajuelo D."/>
            <person name="Ebbesson L."/>
            <person name="Teles M."/>
            <person name="MacKenzie S."/>
            <person name="Amaro C."/>
        </authorList>
    </citation>
    <scope>NUCLEOTIDE SEQUENCE</scope>
</reference>
<accession>A0A0E9VY66</accession>